<dbReference type="SUPFAM" id="SSF56784">
    <property type="entry name" value="HAD-like"/>
    <property type="match status" value="1"/>
</dbReference>
<accession>A0AA45C8C2</accession>
<dbReference type="SFLD" id="SFLDS00003">
    <property type="entry name" value="Haloacid_Dehalogenase"/>
    <property type="match status" value="1"/>
</dbReference>
<organism evidence="1 2">
    <name type="scientific">Oceanotoga teriensis</name>
    <dbReference type="NCBI Taxonomy" id="515440"/>
    <lineage>
        <taxon>Bacteria</taxon>
        <taxon>Thermotogati</taxon>
        <taxon>Thermotogota</taxon>
        <taxon>Thermotogae</taxon>
        <taxon>Petrotogales</taxon>
        <taxon>Petrotogaceae</taxon>
        <taxon>Oceanotoga</taxon>
    </lineage>
</organism>
<dbReference type="InterPro" id="IPR023214">
    <property type="entry name" value="HAD_sf"/>
</dbReference>
<sequence>MKTLVFDLDGTLLNSNSEISKKNIEAMKMIIQSKNQLILASGRMLVSMKKIIDKYIPFIKGISPIISYNGAYIIDEKDKLIYESIIDKQVAVDLINHLRNIKSHRQIYVKDVLISEEENDFIEFYSKHANVDYKIVKDLNDFIMQKDNDPLKILCIDDELKIREIENEIQNKFSNNLNIVLSFKNFLDIMSKEASKGNAIKKISKIYNIDFEQLYVFGDSNNDISMFEITNNSFTLNNANKNVKSAAKHILPSNDEDGVYYAVKKILNDDNNFDDWIDHQS</sequence>
<dbReference type="Gene3D" id="3.40.50.1000">
    <property type="entry name" value="HAD superfamily/HAD-like"/>
    <property type="match status" value="1"/>
</dbReference>
<dbReference type="NCBIfam" id="TIGR01484">
    <property type="entry name" value="HAD-SF-IIB"/>
    <property type="match status" value="1"/>
</dbReference>
<protein>
    <recommendedName>
        <fullName evidence="3">Cof subfamily protein (Haloacid dehalogenase superfamily)/HAD superfamily hydrolase (TIGR01484 family)</fullName>
    </recommendedName>
</protein>
<dbReference type="GO" id="GO:0000287">
    <property type="term" value="F:magnesium ion binding"/>
    <property type="evidence" value="ECO:0007669"/>
    <property type="project" value="TreeGrafter"/>
</dbReference>
<name>A0AA45C8C2_9BACT</name>
<dbReference type="PANTHER" id="PTHR10000">
    <property type="entry name" value="PHOSPHOSERINE PHOSPHATASE"/>
    <property type="match status" value="1"/>
</dbReference>
<dbReference type="GO" id="GO:0016791">
    <property type="term" value="F:phosphatase activity"/>
    <property type="evidence" value="ECO:0007669"/>
    <property type="project" value="TreeGrafter"/>
</dbReference>
<dbReference type="GO" id="GO:0005829">
    <property type="term" value="C:cytosol"/>
    <property type="evidence" value="ECO:0007669"/>
    <property type="project" value="TreeGrafter"/>
</dbReference>
<dbReference type="PANTHER" id="PTHR10000:SF8">
    <property type="entry name" value="HAD SUPERFAMILY HYDROLASE-LIKE, TYPE 3"/>
    <property type="match status" value="1"/>
</dbReference>
<evidence type="ECO:0000313" key="2">
    <source>
        <dbReference type="Proteomes" id="UP000245921"/>
    </source>
</evidence>
<dbReference type="Gene3D" id="3.30.1240.10">
    <property type="match status" value="1"/>
</dbReference>
<dbReference type="InterPro" id="IPR036412">
    <property type="entry name" value="HAD-like_sf"/>
</dbReference>
<dbReference type="Pfam" id="PF08282">
    <property type="entry name" value="Hydrolase_3"/>
    <property type="match status" value="1"/>
</dbReference>
<dbReference type="Proteomes" id="UP000245921">
    <property type="component" value="Unassembled WGS sequence"/>
</dbReference>
<dbReference type="SFLD" id="SFLDG01144">
    <property type="entry name" value="C2.B.4:_PGP_Like"/>
    <property type="match status" value="1"/>
</dbReference>
<dbReference type="CDD" id="cd07516">
    <property type="entry name" value="HAD_Pase"/>
    <property type="match status" value="1"/>
</dbReference>
<proteinExistence type="predicted"/>
<gene>
    <name evidence="1" type="ORF">C7380_103183</name>
</gene>
<keyword evidence="2" id="KW-1185">Reference proteome</keyword>
<evidence type="ECO:0000313" key="1">
    <source>
        <dbReference type="EMBL" id="PWJ96002.1"/>
    </source>
</evidence>
<dbReference type="NCBIfam" id="TIGR00099">
    <property type="entry name" value="Cof-subfamily"/>
    <property type="match status" value="1"/>
</dbReference>
<dbReference type="EMBL" id="QGGI01000003">
    <property type="protein sequence ID" value="PWJ96002.1"/>
    <property type="molecule type" value="Genomic_DNA"/>
</dbReference>
<dbReference type="SFLD" id="SFLDG01140">
    <property type="entry name" value="C2.B:_Phosphomannomutase_and_P"/>
    <property type="match status" value="1"/>
</dbReference>
<dbReference type="AlphaFoldDB" id="A0AA45C8C2"/>
<dbReference type="InterPro" id="IPR000150">
    <property type="entry name" value="Cof"/>
</dbReference>
<reference evidence="1 2" key="1">
    <citation type="submission" date="2018-05" db="EMBL/GenBank/DDBJ databases">
        <title>Genomic Encyclopedia of Type Strains, Phase IV (KMG-IV): sequencing the most valuable type-strain genomes for metagenomic binning, comparative biology and taxonomic classification.</title>
        <authorList>
            <person name="Goeker M."/>
        </authorList>
    </citation>
    <scope>NUCLEOTIDE SEQUENCE [LARGE SCALE GENOMIC DNA]</scope>
    <source>
        <strain evidence="1 2">DSM 24906</strain>
    </source>
</reference>
<dbReference type="InterPro" id="IPR006379">
    <property type="entry name" value="HAD-SF_hydro_IIB"/>
</dbReference>
<comment type="caution">
    <text evidence="1">The sequence shown here is derived from an EMBL/GenBank/DDBJ whole genome shotgun (WGS) entry which is preliminary data.</text>
</comment>
<evidence type="ECO:0008006" key="3">
    <source>
        <dbReference type="Google" id="ProtNLM"/>
    </source>
</evidence>